<feature type="transmembrane region" description="Helical" evidence="11">
    <location>
        <begin position="907"/>
        <end position="934"/>
    </location>
</feature>
<evidence type="ECO:0000259" key="13">
    <source>
        <dbReference type="PROSITE" id="PS50929"/>
    </source>
</evidence>
<dbReference type="Pfam" id="PF00005">
    <property type="entry name" value="ABC_tran"/>
    <property type="match status" value="2"/>
</dbReference>
<feature type="domain" description="ABC transporter" evidence="12">
    <location>
        <begin position="577"/>
        <end position="806"/>
    </location>
</feature>
<dbReference type="PANTHER" id="PTHR24223:SF415">
    <property type="entry name" value="FI20190P1"/>
    <property type="match status" value="1"/>
</dbReference>
<dbReference type="PROSITE" id="PS00211">
    <property type="entry name" value="ABC_TRANSPORTER_1"/>
    <property type="match status" value="2"/>
</dbReference>
<dbReference type="InterPro" id="IPR050173">
    <property type="entry name" value="ABC_transporter_C-like"/>
</dbReference>
<dbReference type="CDD" id="cd18597">
    <property type="entry name" value="ABC_6TM_YOR1_D1_like"/>
    <property type="match status" value="1"/>
</dbReference>
<evidence type="ECO:0000256" key="7">
    <source>
        <dbReference type="ARBA" id="ARBA00022989"/>
    </source>
</evidence>
<accession>A0A1E3I452</accession>
<comment type="subcellular location">
    <subcellularLocation>
        <location evidence="1">Membrane</location>
        <topology evidence="1">Multi-pass membrane protein</topology>
    </subcellularLocation>
</comment>
<evidence type="ECO:0000313" key="14">
    <source>
        <dbReference type="EMBL" id="ODN82646.1"/>
    </source>
</evidence>
<dbReference type="CDD" id="cd03244">
    <property type="entry name" value="ABCC_MRP_domain2"/>
    <property type="match status" value="1"/>
</dbReference>
<dbReference type="PROSITE" id="PS50893">
    <property type="entry name" value="ABC_TRANSPORTER_2"/>
    <property type="match status" value="2"/>
</dbReference>
<dbReference type="STRING" id="1295533.A0A1E3I452"/>
<feature type="transmembrane region" description="Helical" evidence="11">
    <location>
        <begin position="387"/>
        <end position="409"/>
    </location>
</feature>
<keyword evidence="2" id="KW-0813">Transport</keyword>
<dbReference type="SMART" id="SM00382">
    <property type="entry name" value="AAA"/>
    <property type="match status" value="2"/>
</dbReference>
<dbReference type="PANTHER" id="PTHR24223">
    <property type="entry name" value="ATP-BINDING CASSETTE SUB-FAMILY C"/>
    <property type="match status" value="1"/>
</dbReference>
<comment type="caution">
    <text evidence="14">The sequence shown here is derived from an EMBL/GenBank/DDBJ whole genome shotgun (WGS) entry which is preliminary data.</text>
</comment>
<evidence type="ECO:0000256" key="8">
    <source>
        <dbReference type="ARBA" id="ARBA00023136"/>
    </source>
</evidence>
<keyword evidence="15" id="KW-1185">Reference proteome</keyword>
<feature type="transmembrane region" description="Helical" evidence="11">
    <location>
        <begin position="1125"/>
        <end position="1146"/>
    </location>
</feature>
<feature type="region of interest" description="Disordered" evidence="10">
    <location>
        <begin position="807"/>
        <end position="848"/>
    </location>
</feature>
<dbReference type="InterPro" id="IPR003593">
    <property type="entry name" value="AAA+_ATPase"/>
</dbReference>
<sequence length="1476" mass="163800">MYADPFSSSSDLQLPTSCYRHRNMIPFYKPVPAAPGVFQGQPLPEAKANIVSRILYHWATPVMRAGYSRPLEPDDLWSLTSDLECRNIADQLRANLLKRTPPSKRVSPSHPSPSSASYPRPRHQRTTSRNSHGRYYTSSSRAYVKQARESMFTIDGAEGYAVSHDSAHLLTMVNESEEDMRLLSEDKEESEGGIVKKYGKKKAKRIEDGELAVEDGKEYDMSLIKAMYATVWWAWWKAVIMKGCAAALQVTSPLLTKILIEQLTTAHQYHTGQSSDQPKSIGYGIGLSFALFAMVQAASLFSYQALQRGSVIGFMMRAALIDLISRKSMKLSSSAKVEMTSGKLTTMVSADASFLDFSAPMTLDLVVQPVQILVGLGLLIWTLGYSALVGVAVLALAGPLQAFMFTLMVRTRITQLTHVDARVRLLSETITSIRYVKLFAYVAYFSNKVTELRKKELIYLRKNGFNRASMNATMAVIPTLAAVLTFVTYGLTGHALTPSIIFSGLQYFNVLKTPIAFLPMCFTAVSDALVGIGRIGKLLRSEELPEGVNVRADSKWAVDVRGDYQFEKLLIEKKEEEGSQDEKKEEKTPFMLKGVDMRIPRGALVCVIGRVGSGKSALLAGLINEMKQVQGHTVFGGSVSYVPQHPWIHSGTVRDNITFSARPEEIDWARYNTVVDACALRSDIDAMANGDLTNVGEKGLLLSGGQRQRISLARAAYHPSSVILLDDPLSAVDAHVTHQILSHCIFSGPLAKRTRIMVTHQLDLLPKSDWIVVMENDGHGVGRVGQMGSWEGLKGRGMLGEMTKEMQAKREDFRTPTPSPSAARHPISPVKPSANEKPATDDTMEEDRQTGTIPWSVYTIYLRAMGTPLWGIVFGLFLILTQVASVGNSLLLGFWSSNSWGLSQGEYMAIYGALGIAIGLFTFGASYTMFLAGLRSSYTLFAKAWKHVMRAPMRWHDQTPSGRIINRLSKDIEMLDDRMAFAWETLLVNGLAAVGTFGLILYVYPWLGLAFIPLMAFYYIAGEYYRQTSREVKRIDSNTRSHIYSSFGEQLDGYSVIRAFGKQNIFEKRMQSAINVQGQAYILTITIQRWLGVRLDFSSNLLILLIAIVGTVLRDTVDPSSFGVVFSYALAAAAMFSNLVSLYAQVELEMNNAERIIHYTSLPHEPLAISPSDSRDWPSRGAVDFHKLSLRYSPNGPWILKQLSFSVRAGEKVGVIGRTGAGKSSLVGALMRVVGKEGAEGKIEVDGLDINNVGLDTLRNGVGLIPQEAFLFEGSVRENLDPLDQHNDAYLNSLLDLIHTDPIMPATQSMKEKFRLDASVADGGSNFSGGEKQLLALIRALARGTKILLLDEATSSVDGETDALIQRIIQNHLKGVTLISIAHRLHTLAYYDRIMVFDQGRLVEYDSPLVLFDIRDSIFRQLCDRVNIRRQDLLRLRHDAVYAAQAARDHQSLYNDWTLAELWAQTGGFRMSQWSR</sequence>
<keyword evidence="5" id="KW-0547">Nucleotide-binding</keyword>
<dbReference type="RefSeq" id="XP_018996646.1">
    <property type="nucleotide sequence ID" value="XM_019134219.1"/>
</dbReference>
<keyword evidence="3 11" id="KW-0812">Transmembrane</keyword>
<proteinExistence type="predicted"/>
<dbReference type="FunFam" id="3.40.50.300:FF:001172">
    <property type="entry name" value="Cystic fibrosis transmembrane conductance regulator"/>
    <property type="match status" value="1"/>
</dbReference>
<feature type="domain" description="ABC transmembrane type-1" evidence="13">
    <location>
        <begin position="872"/>
        <end position="1148"/>
    </location>
</feature>
<dbReference type="FunFam" id="1.20.1560.10:FF:000010">
    <property type="entry name" value="Multidrug resistance-associated ABC transporter"/>
    <property type="match status" value="1"/>
</dbReference>
<dbReference type="Gene3D" id="1.20.1560.10">
    <property type="entry name" value="ABC transporter type 1, transmembrane domain"/>
    <property type="match status" value="2"/>
</dbReference>
<evidence type="ECO:0000256" key="6">
    <source>
        <dbReference type="ARBA" id="ARBA00022840"/>
    </source>
</evidence>
<dbReference type="GO" id="GO:0016020">
    <property type="term" value="C:membrane"/>
    <property type="evidence" value="ECO:0007669"/>
    <property type="project" value="UniProtKB-SubCell"/>
</dbReference>
<dbReference type="PROSITE" id="PS50929">
    <property type="entry name" value="ABC_TM1F"/>
    <property type="match status" value="2"/>
</dbReference>
<dbReference type="FunFam" id="3.40.50.300:FF:000997">
    <property type="entry name" value="Multidrug resistance-associated protein 1"/>
    <property type="match status" value="1"/>
</dbReference>
<feature type="transmembrane region" description="Helical" evidence="11">
    <location>
        <begin position="980"/>
        <end position="1000"/>
    </location>
</feature>
<dbReference type="SUPFAM" id="SSF52540">
    <property type="entry name" value="P-loop containing nucleoside triphosphate hydrolases"/>
    <property type="match status" value="2"/>
</dbReference>
<evidence type="ECO:0000256" key="5">
    <source>
        <dbReference type="ARBA" id="ARBA00022741"/>
    </source>
</evidence>
<keyword evidence="8 11" id="KW-0472">Membrane</keyword>
<evidence type="ECO:0000256" key="2">
    <source>
        <dbReference type="ARBA" id="ARBA00022448"/>
    </source>
</evidence>
<evidence type="ECO:0000256" key="9">
    <source>
        <dbReference type="ARBA" id="ARBA00023180"/>
    </source>
</evidence>
<dbReference type="Gene3D" id="3.40.50.300">
    <property type="entry name" value="P-loop containing nucleotide triphosphate hydrolases"/>
    <property type="match status" value="2"/>
</dbReference>
<dbReference type="InterPro" id="IPR003439">
    <property type="entry name" value="ABC_transporter-like_ATP-bd"/>
</dbReference>
<feature type="transmembrane region" description="Helical" evidence="11">
    <location>
        <begin position="511"/>
        <end position="532"/>
    </location>
</feature>
<keyword evidence="7 11" id="KW-1133">Transmembrane helix</keyword>
<name>A0A1E3I452_9TREE</name>
<feature type="transmembrane region" description="Helical" evidence="11">
    <location>
        <begin position="470"/>
        <end position="491"/>
    </location>
</feature>
<dbReference type="CDD" id="cd18606">
    <property type="entry name" value="ABC_6TM_YOR1_D2_like"/>
    <property type="match status" value="1"/>
</dbReference>
<evidence type="ECO:0000256" key="1">
    <source>
        <dbReference type="ARBA" id="ARBA00004141"/>
    </source>
</evidence>
<organism evidence="14 15">
    <name type="scientific">Cryptococcus amylolentus CBS 6039</name>
    <dbReference type="NCBI Taxonomy" id="1295533"/>
    <lineage>
        <taxon>Eukaryota</taxon>
        <taxon>Fungi</taxon>
        <taxon>Dikarya</taxon>
        <taxon>Basidiomycota</taxon>
        <taxon>Agaricomycotina</taxon>
        <taxon>Tremellomycetes</taxon>
        <taxon>Tremellales</taxon>
        <taxon>Cryptococcaceae</taxon>
        <taxon>Cryptococcus</taxon>
    </lineage>
</organism>
<dbReference type="OrthoDB" id="2563870at2759"/>
<feature type="region of interest" description="Disordered" evidence="10">
    <location>
        <begin position="95"/>
        <end position="138"/>
    </location>
</feature>
<dbReference type="GO" id="GO:0005524">
    <property type="term" value="F:ATP binding"/>
    <property type="evidence" value="ECO:0007669"/>
    <property type="project" value="UniProtKB-KW"/>
</dbReference>
<dbReference type="InterPro" id="IPR027417">
    <property type="entry name" value="P-loop_NTPase"/>
</dbReference>
<dbReference type="GeneID" id="30152253"/>
<evidence type="ECO:0000256" key="11">
    <source>
        <dbReference type="SAM" id="Phobius"/>
    </source>
</evidence>
<dbReference type="GO" id="GO:0140359">
    <property type="term" value="F:ABC-type transporter activity"/>
    <property type="evidence" value="ECO:0007669"/>
    <property type="project" value="InterPro"/>
</dbReference>
<keyword evidence="9" id="KW-0325">Glycoprotein</keyword>
<dbReference type="EMBL" id="AWGJ01000002">
    <property type="protein sequence ID" value="ODN82646.1"/>
    <property type="molecule type" value="Genomic_DNA"/>
</dbReference>
<dbReference type="InterPro" id="IPR017871">
    <property type="entry name" value="ABC_transporter-like_CS"/>
</dbReference>
<dbReference type="InterPro" id="IPR011527">
    <property type="entry name" value="ABC1_TM_dom"/>
</dbReference>
<reference evidence="14 15" key="1">
    <citation type="submission" date="2016-06" db="EMBL/GenBank/DDBJ databases">
        <title>Evolution of pathogenesis and genome organization in the Tremellales.</title>
        <authorList>
            <person name="Cuomo C."/>
            <person name="Litvintseva A."/>
            <person name="Heitman J."/>
            <person name="Chen Y."/>
            <person name="Sun S."/>
            <person name="Springer D."/>
            <person name="Dromer F."/>
            <person name="Young S."/>
            <person name="Zeng Q."/>
            <person name="Chapman S."/>
            <person name="Gujja S."/>
            <person name="Saif S."/>
            <person name="Birren B."/>
        </authorList>
    </citation>
    <scope>NUCLEOTIDE SEQUENCE [LARGE SCALE GENOMIC DNA]</scope>
    <source>
        <strain evidence="14 15">CBS 6039</strain>
    </source>
</reference>
<dbReference type="Proteomes" id="UP000094065">
    <property type="component" value="Unassembled WGS sequence"/>
</dbReference>
<feature type="compositionally biased region" description="Low complexity" evidence="10">
    <location>
        <begin position="103"/>
        <end position="119"/>
    </location>
</feature>
<evidence type="ECO:0008006" key="16">
    <source>
        <dbReference type="Google" id="ProtNLM"/>
    </source>
</evidence>
<evidence type="ECO:0000256" key="3">
    <source>
        <dbReference type="ARBA" id="ARBA00022692"/>
    </source>
</evidence>
<dbReference type="GO" id="GO:0016887">
    <property type="term" value="F:ATP hydrolysis activity"/>
    <property type="evidence" value="ECO:0007669"/>
    <property type="project" value="InterPro"/>
</dbReference>
<evidence type="ECO:0000313" key="15">
    <source>
        <dbReference type="Proteomes" id="UP000094065"/>
    </source>
</evidence>
<gene>
    <name evidence="14" type="ORF">L202_00944</name>
</gene>
<dbReference type="InterPro" id="IPR036640">
    <property type="entry name" value="ABC1_TM_sf"/>
</dbReference>
<dbReference type="CDD" id="cd03250">
    <property type="entry name" value="ABCC_MRP_domain1"/>
    <property type="match status" value="1"/>
</dbReference>
<feature type="transmembrane region" description="Helical" evidence="11">
    <location>
        <begin position="1095"/>
        <end position="1113"/>
    </location>
</feature>
<keyword evidence="4" id="KW-0677">Repeat</keyword>
<evidence type="ECO:0000256" key="10">
    <source>
        <dbReference type="SAM" id="MobiDB-lite"/>
    </source>
</evidence>
<dbReference type="Pfam" id="PF00664">
    <property type="entry name" value="ABC_membrane"/>
    <property type="match status" value="2"/>
</dbReference>
<protein>
    <recommendedName>
        <fullName evidence="16">Cadmium ion transporter</fullName>
    </recommendedName>
</protein>
<feature type="transmembrane region" description="Helical" evidence="11">
    <location>
        <begin position="1006"/>
        <end position="1025"/>
    </location>
</feature>
<feature type="transmembrane region" description="Helical" evidence="11">
    <location>
        <begin position="869"/>
        <end position="895"/>
    </location>
</feature>
<feature type="domain" description="ABC transporter" evidence="12">
    <location>
        <begin position="1185"/>
        <end position="1424"/>
    </location>
</feature>
<keyword evidence="6" id="KW-0067">ATP-binding</keyword>
<feature type="domain" description="ABC transmembrane type-1" evidence="13">
    <location>
        <begin position="238"/>
        <end position="527"/>
    </location>
</feature>
<evidence type="ECO:0000256" key="4">
    <source>
        <dbReference type="ARBA" id="ARBA00022737"/>
    </source>
</evidence>
<dbReference type="SUPFAM" id="SSF90123">
    <property type="entry name" value="ABC transporter transmembrane region"/>
    <property type="match status" value="2"/>
</dbReference>
<evidence type="ECO:0000259" key="12">
    <source>
        <dbReference type="PROSITE" id="PS50893"/>
    </source>
</evidence>